<comment type="subcellular location">
    <subcellularLocation>
        <location evidence="1">Cell outer membrane</location>
    </subcellularLocation>
</comment>
<evidence type="ECO:0000259" key="7">
    <source>
        <dbReference type="Pfam" id="PF07980"/>
    </source>
</evidence>
<evidence type="ECO:0000313" key="9">
    <source>
        <dbReference type="EMBL" id="TDW97482.1"/>
    </source>
</evidence>
<dbReference type="InterPro" id="IPR033985">
    <property type="entry name" value="SusD-like_N"/>
</dbReference>
<evidence type="ECO:0000256" key="5">
    <source>
        <dbReference type="ARBA" id="ARBA00023237"/>
    </source>
</evidence>
<dbReference type="Proteomes" id="UP000294498">
    <property type="component" value="Unassembled WGS sequence"/>
</dbReference>
<feature type="domain" description="SusD-like N-terminal" evidence="8">
    <location>
        <begin position="44"/>
        <end position="217"/>
    </location>
</feature>
<sequence length="464" mass="49965">MYRLYCLFCLATLASCSKVLDQTPEYTIAQNNFWQTSNDAESAATGIYPAVQSLAQQFPLAFDACSDATTGLLANYSPFSQHAIPVDNAVVAAYWDNNYTGIGRANDLLKHVPAISDSLFTPGEKARILGEAYFLRAYFYYGLVQAFGAVPIVTTPYTSFNADFTIGRSSVDSVYLLILSDLHAAESGLTQTWAAQVDTRGRATLGGAQALLAKVFLSLKNYDSAAANALAVMNNPTYSLVLGSAAYSNMFSTSGKNGAESIFEIQFVSATNQSNGLFSFYMPTTGLPSGIQPGQYQIAPTAKIMSAYAPGDIRAAAALGTSSAAVPYVNKYDRLINGTEPDIIALRLADIILVRAEALNDLGQTAAATSLLDTIRRRAFALPLSSASVYDYPDADDQANGYTLALAIENERYKELAFEGYRFFDLVRTGRAAAVLGITANQSLWPIPLYEIGVNPRLLQNPGY</sequence>
<dbReference type="RefSeq" id="WP_133999794.1">
    <property type="nucleotide sequence ID" value="NZ_SODV01000002.1"/>
</dbReference>
<dbReference type="GO" id="GO:0009279">
    <property type="term" value="C:cell outer membrane"/>
    <property type="evidence" value="ECO:0007669"/>
    <property type="project" value="UniProtKB-SubCell"/>
</dbReference>
<dbReference type="CDD" id="cd08977">
    <property type="entry name" value="SusD"/>
    <property type="match status" value="1"/>
</dbReference>
<feature type="signal peptide" evidence="6">
    <location>
        <begin position="1"/>
        <end position="21"/>
    </location>
</feature>
<dbReference type="Pfam" id="PF14322">
    <property type="entry name" value="SusD-like_3"/>
    <property type="match status" value="1"/>
</dbReference>
<accession>A0A4V3GKZ0</accession>
<comment type="caution">
    <text evidence="9">The sequence shown here is derived from an EMBL/GenBank/DDBJ whole genome shotgun (WGS) entry which is preliminary data.</text>
</comment>
<evidence type="ECO:0000256" key="1">
    <source>
        <dbReference type="ARBA" id="ARBA00004442"/>
    </source>
</evidence>
<keyword evidence="10" id="KW-1185">Reference proteome</keyword>
<dbReference type="Gene3D" id="1.25.40.390">
    <property type="match status" value="1"/>
</dbReference>
<organism evidence="9 10">
    <name type="scientific">Dinghuibacter silviterrae</name>
    <dbReference type="NCBI Taxonomy" id="1539049"/>
    <lineage>
        <taxon>Bacteria</taxon>
        <taxon>Pseudomonadati</taxon>
        <taxon>Bacteroidota</taxon>
        <taxon>Chitinophagia</taxon>
        <taxon>Chitinophagales</taxon>
        <taxon>Chitinophagaceae</taxon>
        <taxon>Dinghuibacter</taxon>
    </lineage>
</organism>
<name>A0A4V3GKZ0_9BACT</name>
<dbReference type="PROSITE" id="PS51257">
    <property type="entry name" value="PROKAR_LIPOPROTEIN"/>
    <property type="match status" value="1"/>
</dbReference>
<feature type="domain" description="RagB/SusD" evidence="7">
    <location>
        <begin position="337"/>
        <end position="430"/>
    </location>
</feature>
<dbReference type="InterPro" id="IPR012944">
    <property type="entry name" value="SusD_RagB_dom"/>
</dbReference>
<evidence type="ECO:0000256" key="3">
    <source>
        <dbReference type="ARBA" id="ARBA00022729"/>
    </source>
</evidence>
<gene>
    <name evidence="9" type="ORF">EDB95_5332</name>
</gene>
<dbReference type="OrthoDB" id="1035036at2"/>
<dbReference type="Pfam" id="PF07980">
    <property type="entry name" value="SusD_RagB"/>
    <property type="match status" value="1"/>
</dbReference>
<evidence type="ECO:0000256" key="2">
    <source>
        <dbReference type="ARBA" id="ARBA00006275"/>
    </source>
</evidence>
<comment type="similarity">
    <text evidence="2">Belongs to the SusD family.</text>
</comment>
<evidence type="ECO:0000256" key="6">
    <source>
        <dbReference type="SAM" id="SignalP"/>
    </source>
</evidence>
<evidence type="ECO:0000313" key="10">
    <source>
        <dbReference type="Proteomes" id="UP000294498"/>
    </source>
</evidence>
<dbReference type="InterPro" id="IPR011990">
    <property type="entry name" value="TPR-like_helical_dom_sf"/>
</dbReference>
<dbReference type="SUPFAM" id="SSF48452">
    <property type="entry name" value="TPR-like"/>
    <property type="match status" value="1"/>
</dbReference>
<protein>
    <submittedName>
        <fullName evidence="9">SusD-like starch-binding protein associating with outer membrane</fullName>
    </submittedName>
</protein>
<keyword evidence="5" id="KW-0998">Cell outer membrane</keyword>
<feature type="chain" id="PRO_5020463775" evidence="6">
    <location>
        <begin position="22"/>
        <end position="464"/>
    </location>
</feature>
<dbReference type="EMBL" id="SODV01000002">
    <property type="protein sequence ID" value="TDW97482.1"/>
    <property type="molecule type" value="Genomic_DNA"/>
</dbReference>
<evidence type="ECO:0000256" key="4">
    <source>
        <dbReference type="ARBA" id="ARBA00023136"/>
    </source>
</evidence>
<proteinExistence type="inferred from homology"/>
<keyword evidence="4" id="KW-0472">Membrane</keyword>
<dbReference type="AlphaFoldDB" id="A0A4V3GKZ0"/>
<evidence type="ECO:0000259" key="8">
    <source>
        <dbReference type="Pfam" id="PF14322"/>
    </source>
</evidence>
<reference evidence="9 10" key="1">
    <citation type="submission" date="2019-03" db="EMBL/GenBank/DDBJ databases">
        <title>Genomic Encyclopedia of Type Strains, Phase IV (KMG-IV): sequencing the most valuable type-strain genomes for metagenomic binning, comparative biology and taxonomic classification.</title>
        <authorList>
            <person name="Goeker M."/>
        </authorList>
    </citation>
    <scope>NUCLEOTIDE SEQUENCE [LARGE SCALE GENOMIC DNA]</scope>
    <source>
        <strain evidence="9 10">DSM 100059</strain>
    </source>
</reference>
<keyword evidence="3 6" id="KW-0732">Signal</keyword>